<comment type="caution">
    <text evidence="1">The sequence shown here is derived from an EMBL/GenBank/DDBJ whole genome shotgun (WGS) entry which is preliminary data.</text>
</comment>
<sequence length="73" mass="8049">MALTDRDIILFARDAVFEGAISDAAKNVCARNALACYDAAQQAVRESGYRVTQRVKDGIWAELQRLSSFRLAA</sequence>
<dbReference type="EMBL" id="BPRC01000001">
    <property type="protein sequence ID" value="GJE63775.1"/>
    <property type="molecule type" value="Genomic_DNA"/>
</dbReference>
<name>A0ABQ4U8P8_9HYPH</name>
<reference evidence="1" key="2">
    <citation type="submission" date="2021-08" db="EMBL/GenBank/DDBJ databases">
        <authorList>
            <person name="Tani A."/>
            <person name="Ola A."/>
            <person name="Ogura Y."/>
            <person name="Katsura K."/>
            <person name="Hayashi T."/>
        </authorList>
    </citation>
    <scope>NUCLEOTIDE SEQUENCE</scope>
    <source>
        <strain evidence="1">NBRC 15686</strain>
    </source>
</reference>
<protein>
    <submittedName>
        <fullName evidence="1">Uncharacterized protein</fullName>
    </submittedName>
</protein>
<evidence type="ECO:0000313" key="1">
    <source>
        <dbReference type="EMBL" id="GJE63775.1"/>
    </source>
</evidence>
<proteinExistence type="predicted"/>
<accession>A0ABQ4U8P8</accession>
<reference evidence="1" key="1">
    <citation type="journal article" date="2021" name="Front. Microbiol.">
        <title>Comprehensive Comparative Genomics and Phenotyping of Methylobacterium Species.</title>
        <authorList>
            <person name="Alessa O."/>
            <person name="Ogura Y."/>
            <person name="Fujitani Y."/>
            <person name="Takami H."/>
            <person name="Hayashi T."/>
            <person name="Sahin N."/>
            <person name="Tani A."/>
        </authorList>
    </citation>
    <scope>NUCLEOTIDE SEQUENCE</scope>
    <source>
        <strain evidence="1">NBRC 15686</strain>
    </source>
</reference>
<organism evidence="1 2">
    <name type="scientific">Methylorubrum aminovorans</name>
    <dbReference type="NCBI Taxonomy" id="269069"/>
    <lineage>
        <taxon>Bacteria</taxon>
        <taxon>Pseudomonadati</taxon>
        <taxon>Pseudomonadota</taxon>
        <taxon>Alphaproteobacteria</taxon>
        <taxon>Hyphomicrobiales</taxon>
        <taxon>Methylobacteriaceae</taxon>
        <taxon>Methylorubrum</taxon>
    </lineage>
</organism>
<keyword evidence="2" id="KW-1185">Reference proteome</keyword>
<gene>
    <name evidence="1" type="ORF">LNAOJCKE_0973</name>
</gene>
<dbReference type="Proteomes" id="UP001055039">
    <property type="component" value="Unassembled WGS sequence"/>
</dbReference>
<evidence type="ECO:0000313" key="2">
    <source>
        <dbReference type="Proteomes" id="UP001055039"/>
    </source>
</evidence>
<dbReference type="RefSeq" id="WP_238222802.1">
    <property type="nucleotide sequence ID" value="NZ_BAAADH010000001.1"/>
</dbReference>